<protein>
    <recommendedName>
        <fullName evidence="3">Xylanolytic transcriptional activator regulatory domain-containing protein</fullName>
    </recommendedName>
</protein>
<evidence type="ECO:0000256" key="2">
    <source>
        <dbReference type="SAM" id="MobiDB-lite"/>
    </source>
</evidence>
<accession>A0A2R6NFT5</accession>
<dbReference type="PANTHER" id="PTHR46910:SF1">
    <property type="entry name" value="MISCELLANEOUS ZN(II)2CYS6 TRANSCRIPTION FACTOR (EUROFUNG)-RELATED"/>
    <property type="match status" value="1"/>
</dbReference>
<sequence length="430" mass="48073">MSSQDEGSSPAGVVPTKKKRGRACDQCRQKKGTCRSDDKAMDRQASDVQIVPHLSKNVLMLGQPKYMENLELQLANMKKLLNKLHPGVDFTPELNGVLDDNSLWRVGPADYARTSISPLTSSPSHTPPTMSMSPAPQFLSATSAVNEQVLDPSDDEELTAHMKMATLKASPMKQLQHMRSGRPRFVGKSSRFMFIQQALGYKQEYVGSRAESEEREGVKGQRKERAPLIPLLSLSRPEYWSGQPWIVSALVPEQPYPPNAFPEPDLMTSLVELYFGSFNYYMPILHRPTFEKDIREGLHFTDEGFGGTVLLVCAIGSRFSSDTAVLLDEELTTVDGEGRKTWASAGYKWFSQVQISKKLITLSPVRIYDLQVACLGALYLHGSANSQISWPLIGYGLRLALDLGAHRKKMYSRTPNVSEELLKRAFWWGN</sequence>
<reference evidence="4 5" key="1">
    <citation type="submission" date="2018-02" db="EMBL/GenBank/DDBJ databases">
        <title>Genome sequence of the basidiomycete white-rot fungus Phlebia centrifuga.</title>
        <authorList>
            <person name="Granchi Z."/>
            <person name="Peng M."/>
            <person name="de Vries R.P."/>
            <person name="Hilden K."/>
            <person name="Makela M.R."/>
            <person name="Grigoriev I."/>
            <person name="Riley R."/>
        </authorList>
    </citation>
    <scope>NUCLEOTIDE SEQUENCE [LARGE SCALE GENOMIC DNA]</scope>
    <source>
        <strain evidence="4 5">FBCC195</strain>
    </source>
</reference>
<feature type="region of interest" description="Disordered" evidence="2">
    <location>
        <begin position="1"/>
        <end position="46"/>
    </location>
</feature>
<name>A0A2R6NFT5_9APHY</name>
<dbReference type="GO" id="GO:0003677">
    <property type="term" value="F:DNA binding"/>
    <property type="evidence" value="ECO:0007669"/>
    <property type="project" value="InterPro"/>
</dbReference>
<evidence type="ECO:0000259" key="3">
    <source>
        <dbReference type="Pfam" id="PF04082"/>
    </source>
</evidence>
<dbReference type="GO" id="GO:0003700">
    <property type="term" value="F:DNA-binding transcription factor activity"/>
    <property type="evidence" value="ECO:0007669"/>
    <property type="project" value="InterPro"/>
</dbReference>
<keyword evidence="5" id="KW-1185">Reference proteome</keyword>
<keyword evidence="1" id="KW-0539">Nucleus</keyword>
<dbReference type="GO" id="GO:0006351">
    <property type="term" value="P:DNA-templated transcription"/>
    <property type="evidence" value="ECO:0007669"/>
    <property type="project" value="InterPro"/>
</dbReference>
<evidence type="ECO:0000313" key="5">
    <source>
        <dbReference type="Proteomes" id="UP000186601"/>
    </source>
</evidence>
<gene>
    <name evidence="4" type="ORF">PHLCEN_2v12894</name>
</gene>
<feature type="region of interest" description="Disordered" evidence="2">
    <location>
        <begin position="115"/>
        <end position="136"/>
    </location>
</feature>
<dbReference type="AlphaFoldDB" id="A0A2R6NFT5"/>
<dbReference type="InterPro" id="IPR050987">
    <property type="entry name" value="AtrR-like"/>
</dbReference>
<dbReference type="InterPro" id="IPR007219">
    <property type="entry name" value="XnlR_reg_dom"/>
</dbReference>
<dbReference type="Pfam" id="PF04082">
    <property type="entry name" value="Fungal_trans"/>
    <property type="match status" value="1"/>
</dbReference>
<evidence type="ECO:0000256" key="1">
    <source>
        <dbReference type="ARBA" id="ARBA00023242"/>
    </source>
</evidence>
<dbReference type="GO" id="GO:0008270">
    <property type="term" value="F:zinc ion binding"/>
    <property type="evidence" value="ECO:0007669"/>
    <property type="project" value="InterPro"/>
</dbReference>
<dbReference type="Proteomes" id="UP000186601">
    <property type="component" value="Unassembled WGS sequence"/>
</dbReference>
<proteinExistence type="predicted"/>
<dbReference type="OrthoDB" id="2799426at2759"/>
<feature type="compositionally biased region" description="Basic and acidic residues" evidence="2">
    <location>
        <begin position="22"/>
        <end position="45"/>
    </location>
</feature>
<dbReference type="CDD" id="cd12148">
    <property type="entry name" value="fungal_TF_MHR"/>
    <property type="match status" value="1"/>
</dbReference>
<feature type="domain" description="Xylanolytic transcriptional activator regulatory" evidence="3">
    <location>
        <begin position="272"/>
        <end position="428"/>
    </location>
</feature>
<dbReference type="PANTHER" id="PTHR46910">
    <property type="entry name" value="TRANSCRIPTION FACTOR PDR1"/>
    <property type="match status" value="1"/>
</dbReference>
<dbReference type="STRING" id="98765.A0A2R6NFT5"/>
<dbReference type="EMBL" id="MLYV02001290">
    <property type="protein sequence ID" value="PSR71240.1"/>
    <property type="molecule type" value="Genomic_DNA"/>
</dbReference>
<organism evidence="4 5">
    <name type="scientific">Hermanssonia centrifuga</name>
    <dbReference type="NCBI Taxonomy" id="98765"/>
    <lineage>
        <taxon>Eukaryota</taxon>
        <taxon>Fungi</taxon>
        <taxon>Dikarya</taxon>
        <taxon>Basidiomycota</taxon>
        <taxon>Agaricomycotina</taxon>
        <taxon>Agaricomycetes</taxon>
        <taxon>Polyporales</taxon>
        <taxon>Meruliaceae</taxon>
        <taxon>Hermanssonia</taxon>
    </lineage>
</organism>
<comment type="caution">
    <text evidence="4">The sequence shown here is derived from an EMBL/GenBank/DDBJ whole genome shotgun (WGS) entry which is preliminary data.</text>
</comment>
<evidence type="ECO:0000313" key="4">
    <source>
        <dbReference type="EMBL" id="PSR71240.1"/>
    </source>
</evidence>